<feature type="coiled-coil region" evidence="10">
    <location>
        <begin position="435"/>
        <end position="462"/>
    </location>
</feature>
<accession>A0ABU2H5A9</accession>
<evidence type="ECO:0000313" key="17">
    <source>
        <dbReference type="Proteomes" id="UP001250214"/>
    </source>
</evidence>
<protein>
    <recommendedName>
        <fullName evidence="3">chitinase</fullName>
        <ecNumber evidence="3">3.2.1.14</ecNumber>
    </recommendedName>
</protein>
<evidence type="ECO:0000259" key="13">
    <source>
        <dbReference type="PROSITE" id="PS50853"/>
    </source>
</evidence>
<dbReference type="InterPro" id="IPR008965">
    <property type="entry name" value="CBM2/CBM3_carb-bd_dom_sf"/>
</dbReference>
<dbReference type="Proteomes" id="UP001250214">
    <property type="component" value="Unassembled WGS sequence"/>
</dbReference>
<evidence type="ECO:0000256" key="7">
    <source>
        <dbReference type="ARBA" id="ARBA00023295"/>
    </source>
</evidence>
<dbReference type="InterPro" id="IPR001579">
    <property type="entry name" value="Glyco_hydro_18_chit_AS"/>
</dbReference>
<evidence type="ECO:0000256" key="11">
    <source>
        <dbReference type="SAM" id="MobiDB-lite"/>
    </source>
</evidence>
<keyword evidence="4 9" id="KW-0378">Hydrolase</keyword>
<keyword evidence="5" id="KW-0146">Chitin degradation</keyword>
<feature type="chain" id="PRO_5045646282" description="chitinase" evidence="12">
    <location>
        <begin position="34"/>
        <end position="665"/>
    </location>
</feature>
<feature type="domain" description="CBM2" evidence="14">
    <location>
        <begin position="28"/>
        <end position="145"/>
    </location>
</feature>
<evidence type="ECO:0000256" key="8">
    <source>
        <dbReference type="ARBA" id="ARBA00023326"/>
    </source>
</evidence>
<dbReference type="GO" id="GO:0016787">
    <property type="term" value="F:hydrolase activity"/>
    <property type="evidence" value="ECO:0007669"/>
    <property type="project" value="UniProtKB-KW"/>
</dbReference>
<evidence type="ECO:0000256" key="1">
    <source>
        <dbReference type="ARBA" id="ARBA00000822"/>
    </source>
</evidence>
<keyword evidence="17" id="KW-1185">Reference proteome</keyword>
<name>A0ABU2H5A9_9ACTN</name>
<keyword evidence="10" id="KW-0175">Coiled coil</keyword>
<evidence type="ECO:0000256" key="2">
    <source>
        <dbReference type="ARBA" id="ARBA00009121"/>
    </source>
</evidence>
<dbReference type="PROSITE" id="PS51910">
    <property type="entry name" value="GH18_2"/>
    <property type="match status" value="1"/>
</dbReference>
<keyword evidence="6" id="KW-0119">Carbohydrate metabolism</keyword>
<feature type="domain" description="GH18" evidence="15">
    <location>
        <begin position="254"/>
        <end position="665"/>
    </location>
</feature>
<keyword evidence="7 9" id="KW-0326">Glycosidase</keyword>
<evidence type="ECO:0000259" key="15">
    <source>
        <dbReference type="PROSITE" id="PS51910"/>
    </source>
</evidence>
<dbReference type="SMART" id="SM00636">
    <property type="entry name" value="Glyco_18"/>
    <property type="match status" value="1"/>
</dbReference>
<dbReference type="SMART" id="SM00637">
    <property type="entry name" value="CBD_II"/>
    <property type="match status" value="1"/>
</dbReference>
<evidence type="ECO:0000256" key="3">
    <source>
        <dbReference type="ARBA" id="ARBA00012729"/>
    </source>
</evidence>
<dbReference type="InterPro" id="IPR001919">
    <property type="entry name" value="CBD2"/>
</dbReference>
<dbReference type="PROSITE" id="PS51173">
    <property type="entry name" value="CBM2"/>
    <property type="match status" value="1"/>
</dbReference>
<dbReference type="PANTHER" id="PTHR11177">
    <property type="entry name" value="CHITINASE"/>
    <property type="match status" value="1"/>
</dbReference>
<dbReference type="SUPFAM" id="SSF51445">
    <property type="entry name" value="(Trans)glycosidases"/>
    <property type="match status" value="1"/>
</dbReference>
<comment type="similarity">
    <text evidence="2">Belongs to the glycosyl hydrolase 18 family. Chitinase class II subfamily.</text>
</comment>
<evidence type="ECO:0000256" key="10">
    <source>
        <dbReference type="SAM" id="Coils"/>
    </source>
</evidence>
<dbReference type="SUPFAM" id="SSF49384">
    <property type="entry name" value="Carbohydrate-binding domain"/>
    <property type="match status" value="1"/>
</dbReference>
<dbReference type="InterPro" id="IPR012291">
    <property type="entry name" value="CBM2_carb-bd_dom_sf"/>
</dbReference>
<dbReference type="Pfam" id="PF00553">
    <property type="entry name" value="CBM_2"/>
    <property type="match status" value="1"/>
</dbReference>
<feature type="domain" description="Fibronectin type-III" evidence="13">
    <location>
        <begin position="154"/>
        <end position="241"/>
    </location>
</feature>
<dbReference type="EC" id="3.2.1.14" evidence="3"/>
<evidence type="ECO:0000256" key="9">
    <source>
        <dbReference type="RuleBase" id="RU000489"/>
    </source>
</evidence>
<evidence type="ECO:0000256" key="12">
    <source>
        <dbReference type="SAM" id="SignalP"/>
    </source>
</evidence>
<dbReference type="InterPro" id="IPR017853">
    <property type="entry name" value="GH"/>
</dbReference>
<sequence length="665" mass="72344">MRRVPLQRWAYGATGALLALALAPLTAPTDPAAADSADVTVVYTQGATWDTGYSADFTIHNNDDSPLSDWTLEFALPEGASVGSLWNAQLSGPDGPDDTYTVTPPSWGGDVPADGSYTIGFNGQYDGGETDPTHCAINSLPCDGDNGDVDPPSTPDNVTVTDTTSTSISLAWDASSTELDIATYEVLLDGEVVRSVDGDTTNATVADLDPETSYTFTVRAVDIAGNTSAASDPVTAETDESNGTDPGPDPEHDELRVGYFTQWGIYDRDYLVRDMHTSGTAEDLTHVNYAFANINEDGQCFQANQLGEGDAWADYGRSFDASESVDGEADTWDQDLRGNFNQLRKLKEMHPDLRVNLSIGGWTWSEHISDAALTPESREQMAASCIDMFLRGNLPSFDGAGGQGAAAGVFDGIDLDWEWPGSEGHPHNTVRPEDKENFTALVQEFRDQLDDLEDEKGQTYDLTAFVPADPEKVEAGYEVPQLMEDFDFITVQGYDYKGAWEAEGPTNHQSNIVETPGDPGPEIFSSEIAIQEYLDRGADPEDLVMGVPFYGRGWQGVDPGPDGDGLFQPATGPAPGEYEDGINDWKLLTEYLDQGDYELYRDEERGVAWIYNGDEWWTYDDPVAMEQKVDWVNEQELGGVMIWSLDGDDADGTLMSTIDQTLTSG</sequence>
<dbReference type="SUPFAM" id="SSF54556">
    <property type="entry name" value="Chitinase insertion domain"/>
    <property type="match status" value="1"/>
</dbReference>
<dbReference type="PROSITE" id="PS50853">
    <property type="entry name" value="FN3"/>
    <property type="match status" value="1"/>
</dbReference>
<dbReference type="InterPro" id="IPR011583">
    <property type="entry name" value="Chitinase_II/V-like_cat"/>
</dbReference>
<dbReference type="EMBL" id="JAVLVT010000003">
    <property type="protein sequence ID" value="MDS1270494.1"/>
    <property type="molecule type" value="Genomic_DNA"/>
</dbReference>
<comment type="catalytic activity">
    <reaction evidence="1">
        <text>Random endo-hydrolysis of N-acetyl-beta-D-glucosaminide (1-&gt;4)-beta-linkages in chitin and chitodextrins.</text>
        <dbReference type="EC" id="3.2.1.14"/>
    </reaction>
</comment>
<dbReference type="PANTHER" id="PTHR11177:SF317">
    <property type="entry name" value="CHITINASE 12-RELATED"/>
    <property type="match status" value="1"/>
</dbReference>
<proteinExistence type="inferred from homology"/>
<dbReference type="InterPro" id="IPR036116">
    <property type="entry name" value="FN3_sf"/>
</dbReference>
<keyword evidence="8" id="KW-0624">Polysaccharide degradation</keyword>
<dbReference type="InterPro" id="IPR003961">
    <property type="entry name" value="FN3_dom"/>
</dbReference>
<dbReference type="SMART" id="SM00060">
    <property type="entry name" value="FN3"/>
    <property type="match status" value="1"/>
</dbReference>
<evidence type="ECO:0000256" key="6">
    <source>
        <dbReference type="ARBA" id="ARBA00023277"/>
    </source>
</evidence>
<dbReference type="Pfam" id="PF00704">
    <property type="entry name" value="Glyco_hydro_18"/>
    <property type="match status" value="1"/>
</dbReference>
<dbReference type="InterPro" id="IPR029070">
    <property type="entry name" value="Chitinase_insertion_sf"/>
</dbReference>
<dbReference type="Gene3D" id="2.60.40.290">
    <property type="match status" value="1"/>
</dbReference>
<dbReference type="InterPro" id="IPR001223">
    <property type="entry name" value="Glyco_hydro18_cat"/>
</dbReference>
<dbReference type="PROSITE" id="PS01095">
    <property type="entry name" value="GH18_1"/>
    <property type="match status" value="1"/>
</dbReference>
<dbReference type="Pfam" id="PF00041">
    <property type="entry name" value="fn3"/>
    <property type="match status" value="1"/>
</dbReference>
<dbReference type="Gene3D" id="3.20.20.80">
    <property type="entry name" value="Glycosidases"/>
    <property type="match status" value="1"/>
</dbReference>
<evidence type="ECO:0000256" key="4">
    <source>
        <dbReference type="ARBA" id="ARBA00022801"/>
    </source>
</evidence>
<evidence type="ECO:0000313" key="16">
    <source>
        <dbReference type="EMBL" id="MDS1270494.1"/>
    </source>
</evidence>
<dbReference type="RefSeq" id="WP_310911999.1">
    <property type="nucleotide sequence ID" value="NZ_JAVLVT010000003.1"/>
</dbReference>
<dbReference type="CDD" id="cd06548">
    <property type="entry name" value="GH18_chitinase"/>
    <property type="match status" value="1"/>
</dbReference>
<dbReference type="SUPFAM" id="SSF49265">
    <property type="entry name" value="Fibronectin type III"/>
    <property type="match status" value="1"/>
</dbReference>
<evidence type="ECO:0000259" key="14">
    <source>
        <dbReference type="PROSITE" id="PS51173"/>
    </source>
</evidence>
<keyword evidence="12" id="KW-0732">Signal</keyword>
<dbReference type="Gene3D" id="3.10.50.10">
    <property type="match status" value="1"/>
</dbReference>
<dbReference type="CDD" id="cd00063">
    <property type="entry name" value="FN3"/>
    <property type="match status" value="1"/>
</dbReference>
<dbReference type="InterPro" id="IPR050314">
    <property type="entry name" value="Glycosyl_Hydrlase_18"/>
</dbReference>
<dbReference type="InterPro" id="IPR013783">
    <property type="entry name" value="Ig-like_fold"/>
</dbReference>
<feature type="region of interest" description="Disordered" evidence="11">
    <location>
        <begin position="227"/>
        <end position="254"/>
    </location>
</feature>
<organism evidence="16 17">
    <name type="scientific">Lipingzhangella rawalii</name>
    <dbReference type="NCBI Taxonomy" id="2055835"/>
    <lineage>
        <taxon>Bacteria</taxon>
        <taxon>Bacillati</taxon>
        <taxon>Actinomycetota</taxon>
        <taxon>Actinomycetes</taxon>
        <taxon>Streptosporangiales</taxon>
        <taxon>Nocardiopsidaceae</taxon>
        <taxon>Lipingzhangella</taxon>
    </lineage>
</organism>
<reference evidence="17" key="1">
    <citation type="submission" date="2023-07" db="EMBL/GenBank/DDBJ databases">
        <title>Novel species in the genus Lipingzhangella isolated from Sambhar Salt Lake.</title>
        <authorList>
            <person name="Jiya N."/>
            <person name="Kajale S."/>
            <person name="Sharma A."/>
        </authorList>
    </citation>
    <scope>NUCLEOTIDE SEQUENCE [LARGE SCALE GENOMIC DNA]</scope>
    <source>
        <strain evidence="17">LS1_29</strain>
    </source>
</reference>
<evidence type="ECO:0000256" key="5">
    <source>
        <dbReference type="ARBA" id="ARBA00023024"/>
    </source>
</evidence>
<feature type="signal peptide" evidence="12">
    <location>
        <begin position="1"/>
        <end position="33"/>
    </location>
</feature>
<gene>
    <name evidence="16" type="ORF">RIF23_09320</name>
</gene>
<comment type="caution">
    <text evidence="16">The sequence shown here is derived from an EMBL/GenBank/DDBJ whole genome shotgun (WGS) entry which is preliminary data.</text>
</comment>
<dbReference type="Gene3D" id="2.60.40.10">
    <property type="entry name" value="Immunoglobulins"/>
    <property type="match status" value="1"/>
</dbReference>